<dbReference type="AlphaFoldDB" id="C0E0Q7"/>
<evidence type="ECO:0000256" key="1">
    <source>
        <dbReference type="SAM" id="MobiDB-lite"/>
    </source>
</evidence>
<sequence length="48" mass="5491">MLRGNLSTLPRIRWHLPDTHNLPRAHPQRRSGHRAECRPRASATAELG</sequence>
<name>C0E0Q7_9CORY</name>
<protein>
    <submittedName>
        <fullName evidence="2">Uncharacterized protein</fullName>
    </submittedName>
</protein>
<comment type="caution">
    <text evidence="2">The sequence shown here is derived from an EMBL/GenBank/DDBJ whole genome shotgun (WGS) entry which is preliminary data.</text>
</comment>
<evidence type="ECO:0000313" key="2">
    <source>
        <dbReference type="EMBL" id="EEG27889.1"/>
    </source>
</evidence>
<dbReference type="Proteomes" id="UP000006247">
    <property type="component" value="Unassembled WGS sequence"/>
</dbReference>
<evidence type="ECO:0000313" key="3">
    <source>
        <dbReference type="Proteomes" id="UP000006247"/>
    </source>
</evidence>
<feature type="region of interest" description="Disordered" evidence="1">
    <location>
        <begin position="1"/>
        <end position="48"/>
    </location>
</feature>
<gene>
    <name evidence="2" type="ORF">CORMATOL_00557</name>
</gene>
<dbReference type="EMBL" id="ACEB01000005">
    <property type="protein sequence ID" value="EEG27889.1"/>
    <property type="molecule type" value="Genomic_DNA"/>
</dbReference>
<organism evidence="2 3">
    <name type="scientific">Corynebacterium matruchotii ATCC 33806</name>
    <dbReference type="NCBI Taxonomy" id="566549"/>
    <lineage>
        <taxon>Bacteria</taxon>
        <taxon>Bacillati</taxon>
        <taxon>Actinomycetota</taxon>
        <taxon>Actinomycetes</taxon>
        <taxon>Mycobacteriales</taxon>
        <taxon>Corynebacteriaceae</taxon>
        <taxon>Corynebacterium</taxon>
    </lineage>
</organism>
<reference evidence="2 3" key="1">
    <citation type="submission" date="2009-01" db="EMBL/GenBank/DDBJ databases">
        <authorList>
            <person name="Fulton L."/>
            <person name="Clifton S."/>
            <person name="Chinwalla A.T."/>
            <person name="Mitreva M."/>
            <person name="Sodergren E."/>
            <person name="Weinstock G."/>
            <person name="Clifton S."/>
            <person name="Dooling D.J."/>
            <person name="Fulton B."/>
            <person name="Minx P."/>
            <person name="Pepin K.H."/>
            <person name="Johnson M."/>
            <person name="Bhonagiri V."/>
            <person name="Nash W.E."/>
            <person name="Mardis E.R."/>
            <person name="Wilson R.K."/>
        </authorList>
    </citation>
    <scope>NUCLEOTIDE SEQUENCE [LARGE SCALE GENOMIC DNA]</scope>
    <source>
        <strain evidence="2 3">ATCC 33806</strain>
    </source>
</reference>
<proteinExistence type="predicted"/>
<dbReference type="HOGENOM" id="CLU_3151792_0_0_11"/>
<accession>C0E0Q7</accession>